<comment type="caution">
    <text evidence="1">The sequence shown here is derived from an EMBL/GenBank/DDBJ whole genome shotgun (WGS) entry which is preliminary data.</text>
</comment>
<dbReference type="AlphaFoldDB" id="M7NQ04"/>
<accession>M7NQ04</accession>
<evidence type="ECO:0000313" key="2">
    <source>
        <dbReference type="Proteomes" id="UP000011910"/>
    </source>
</evidence>
<dbReference type="EMBL" id="AODQ01000235">
    <property type="protein sequence ID" value="EMR00619.1"/>
    <property type="molecule type" value="Genomic_DNA"/>
</dbReference>
<proteinExistence type="predicted"/>
<keyword evidence="2" id="KW-1185">Reference proteome</keyword>
<protein>
    <submittedName>
        <fullName evidence="1">Uncharacterized protein</fullName>
    </submittedName>
</protein>
<name>M7NQ04_9BACT</name>
<organism evidence="1 2">
    <name type="scientific">Cesiribacter andamanensis AMV16</name>
    <dbReference type="NCBI Taxonomy" id="1279009"/>
    <lineage>
        <taxon>Bacteria</taxon>
        <taxon>Pseudomonadati</taxon>
        <taxon>Bacteroidota</taxon>
        <taxon>Cytophagia</taxon>
        <taxon>Cytophagales</taxon>
        <taxon>Cesiribacteraceae</taxon>
        <taxon>Cesiribacter</taxon>
    </lineage>
</organism>
<evidence type="ECO:0000313" key="1">
    <source>
        <dbReference type="EMBL" id="EMR00619.1"/>
    </source>
</evidence>
<reference evidence="1 2" key="1">
    <citation type="journal article" date="2013" name="Genome Announc.">
        <title>Draft Genome Sequence of Cesiribacter andamanensis Strain AMV16T, Isolated from a Soil Sample from a Mud Volcano in the Andaman Islands, India.</title>
        <authorList>
            <person name="Shivaji S."/>
            <person name="Ara S."/>
            <person name="Begum Z."/>
            <person name="Srinivas T.N."/>
            <person name="Singh A."/>
            <person name="Kumar Pinnaka A."/>
        </authorList>
    </citation>
    <scope>NUCLEOTIDE SEQUENCE [LARGE SCALE GENOMIC DNA]</scope>
    <source>
        <strain evidence="1 2">AMV16</strain>
    </source>
</reference>
<gene>
    <name evidence="1" type="ORF">ADICEAN_04262</name>
</gene>
<sequence length="67" mass="7442">MDNDMMGGIHTELVKVAELASFARLYGNAGIRVHRRVMRLIGSKLSLLKAASRSTQLLLMEVLLPTF</sequence>
<dbReference type="Proteomes" id="UP000011910">
    <property type="component" value="Unassembled WGS sequence"/>
</dbReference>